<dbReference type="WBParaSite" id="nRc.2.0.1.t11550-RA">
    <property type="protein sequence ID" value="nRc.2.0.1.t11550-RA"/>
    <property type="gene ID" value="nRc.2.0.1.g11550"/>
</dbReference>
<name>A0A915IBK2_ROMCU</name>
<keyword evidence="1" id="KW-1185">Reference proteome</keyword>
<protein>
    <submittedName>
        <fullName evidence="2">Uncharacterized protein</fullName>
    </submittedName>
</protein>
<sequence>MSAPVTAFKQPPVVIVTRLVLGIPPPASSAPTAERRLPSEATQLPNYRNFRTTDSRHCVSLVTPRYPPPIDPSVEFFTPCMLHKMVLINFFGGLGIRVTMAVHIRATNTSLALYQYFREHHRPSYREQQLPVSHDIAALILRWVAGPWAEELVDAVHTAHLALFLYKSRGNHESLQSYIASHFKTMRLPLSKPCDCLEFEKNKKKQKSPKKQINRKQTVFLIRKNA</sequence>
<evidence type="ECO:0000313" key="1">
    <source>
        <dbReference type="Proteomes" id="UP000887565"/>
    </source>
</evidence>
<reference evidence="2" key="1">
    <citation type="submission" date="2022-11" db="UniProtKB">
        <authorList>
            <consortium name="WormBaseParasite"/>
        </authorList>
    </citation>
    <scope>IDENTIFICATION</scope>
</reference>
<organism evidence="1 2">
    <name type="scientific">Romanomermis culicivorax</name>
    <name type="common">Nematode worm</name>
    <dbReference type="NCBI Taxonomy" id="13658"/>
    <lineage>
        <taxon>Eukaryota</taxon>
        <taxon>Metazoa</taxon>
        <taxon>Ecdysozoa</taxon>
        <taxon>Nematoda</taxon>
        <taxon>Enoplea</taxon>
        <taxon>Dorylaimia</taxon>
        <taxon>Mermithida</taxon>
        <taxon>Mermithoidea</taxon>
        <taxon>Mermithidae</taxon>
        <taxon>Romanomermis</taxon>
    </lineage>
</organism>
<accession>A0A915IBK2</accession>
<proteinExistence type="predicted"/>
<dbReference type="Proteomes" id="UP000887565">
    <property type="component" value="Unplaced"/>
</dbReference>
<dbReference type="AlphaFoldDB" id="A0A915IBK2"/>
<evidence type="ECO:0000313" key="2">
    <source>
        <dbReference type="WBParaSite" id="nRc.2.0.1.t11550-RA"/>
    </source>
</evidence>